<sequence>MRYFRSLLLAFGIQLTSTFHVPPPSTSTAAHRRPSALSATPSQQHNHAAFLTLSLAVVLATTTPTPSLADEYGVSIDAPTLYTGETIDICTKRGILGACKKTSRRTVENDNDKASKYQKIQSPEVKLKDVAMRTGSDGMEQSDLISTLQQRTIDNKDFNQRMVDQKTFEANQPGYLGPFNREVLIQNYGEVGSPEASQFTLLSNPHAMRLKKAGYIEGKKFIKPIDQATINKYAEEEESSGIIKKIGRVVTAPFRIVAAPFKFVGGLLFGSGDDQ</sequence>
<feature type="signal peptide" evidence="2">
    <location>
        <begin position="1"/>
        <end position="18"/>
    </location>
</feature>
<protein>
    <submittedName>
        <fullName evidence="3">Uncharacterized protein</fullName>
    </submittedName>
</protein>
<evidence type="ECO:0000256" key="1">
    <source>
        <dbReference type="SAM" id="MobiDB-lite"/>
    </source>
</evidence>
<organism evidence="3 4">
    <name type="scientific">Triparma laevis f. inornata</name>
    <dbReference type="NCBI Taxonomy" id="1714386"/>
    <lineage>
        <taxon>Eukaryota</taxon>
        <taxon>Sar</taxon>
        <taxon>Stramenopiles</taxon>
        <taxon>Ochrophyta</taxon>
        <taxon>Bolidophyceae</taxon>
        <taxon>Parmales</taxon>
        <taxon>Triparmaceae</taxon>
        <taxon>Triparma</taxon>
    </lineage>
</organism>
<evidence type="ECO:0000256" key="2">
    <source>
        <dbReference type="SAM" id="SignalP"/>
    </source>
</evidence>
<dbReference type="AlphaFoldDB" id="A0A9W7AW36"/>
<gene>
    <name evidence="3" type="ORF">TL16_g07274</name>
</gene>
<name>A0A9W7AW36_9STRA</name>
<evidence type="ECO:0000313" key="3">
    <source>
        <dbReference type="EMBL" id="GMH77040.1"/>
    </source>
</evidence>
<feature type="chain" id="PRO_5040932385" evidence="2">
    <location>
        <begin position="19"/>
        <end position="275"/>
    </location>
</feature>
<reference evidence="4" key="1">
    <citation type="journal article" date="2023" name="Commun. Biol.">
        <title>Genome analysis of Parmales, the sister group of diatoms, reveals the evolutionary specialization of diatoms from phago-mixotrophs to photoautotrophs.</title>
        <authorList>
            <person name="Ban H."/>
            <person name="Sato S."/>
            <person name="Yoshikawa S."/>
            <person name="Yamada K."/>
            <person name="Nakamura Y."/>
            <person name="Ichinomiya M."/>
            <person name="Sato N."/>
            <person name="Blanc-Mathieu R."/>
            <person name="Endo H."/>
            <person name="Kuwata A."/>
            <person name="Ogata H."/>
        </authorList>
    </citation>
    <scope>NUCLEOTIDE SEQUENCE [LARGE SCALE GENOMIC DNA]</scope>
</reference>
<keyword evidence="2" id="KW-0732">Signal</keyword>
<comment type="caution">
    <text evidence="3">The sequence shown here is derived from an EMBL/GenBank/DDBJ whole genome shotgun (WGS) entry which is preliminary data.</text>
</comment>
<dbReference type="EMBL" id="BLQM01000228">
    <property type="protein sequence ID" value="GMH77040.1"/>
    <property type="molecule type" value="Genomic_DNA"/>
</dbReference>
<dbReference type="Proteomes" id="UP001162640">
    <property type="component" value="Unassembled WGS sequence"/>
</dbReference>
<accession>A0A9W7AW36</accession>
<evidence type="ECO:0000313" key="4">
    <source>
        <dbReference type="Proteomes" id="UP001162640"/>
    </source>
</evidence>
<feature type="region of interest" description="Disordered" evidence="1">
    <location>
        <begin position="22"/>
        <end position="42"/>
    </location>
</feature>
<proteinExistence type="predicted"/>